<gene>
    <name evidence="1" type="ORF">KUCAC02_029195</name>
</gene>
<name>A0ACB9X5B9_CHAAC</name>
<dbReference type="Proteomes" id="UP001057452">
    <property type="component" value="Chromosome 9"/>
</dbReference>
<evidence type="ECO:0000313" key="2">
    <source>
        <dbReference type="Proteomes" id="UP001057452"/>
    </source>
</evidence>
<dbReference type="EMBL" id="CM043793">
    <property type="protein sequence ID" value="KAI4821253.1"/>
    <property type="molecule type" value="Genomic_DNA"/>
</dbReference>
<sequence length="262" mass="29194">MEITTAEYVTNYEYYDEMRLPVTSQSGSHLTPSSRALHCSSSSWACQVTAWSSSLSGDPKSKRPCCRSEGCALEGLCWRPWGAIWFLSGVLAVPTLLFRTTVNDALNSNRTTCAMDFSLVTMNQRHDYLWIAGAQPLLLCLGFLLPFWHDHLLLLIGCTVTRTSTTCARRTREEEEAAEDYHHTAPAASCASCCSLIPTPPAWLRQQLPQPIPVRLLDLRFRSQCLCLFNLKKAMHGHMSSMSSTLSAQTLKSEIQSLATKV</sequence>
<comment type="caution">
    <text evidence="1">The sequence shown here is derived from an EMBL/GenBank/DDBJ whole genome shotgun (WGS) entry which is preliminary data.</text>
</comment>
<proteinExistence type="predicted"/>
<protein>
    <submittedName>
        <fullName evidence="1">Uncharacterized protein</fullName>
    </submittedName>
</protein>
<evidence type="ECO:0000313" key="1">
    <source>
        <dbReference type="EMBL" id="KAI4821253.1"/>
    </source>
</evidence>
<reference evidence="1" key="1">
    <citation type="submission" date="2022-05" db="EMBL/GenBank/DDBJ databases">
        <title>Chromosome-level genome of Chaenocephalus aceratus.</title>
        <authorList>
            <person name="Park H."/>
        </authorList>
    </citation>
    <scope>NUCLEOTIDE SEQUENCE</scope>
    <source>
        <strain evidence="1">KU_202001</strain>
    </source>
</reference>
<accession>A0ACB9X5B9</accession>
<organism evidence="1 2">
    <name type="scientific">Chaenocephalus aceratus</name>
    <name type="common">Blackfin icefish</name>
    <name type="synonym">Chaenichthys aceratus</name>
    <dbReference type="NCBI Taxonomy" id="36190"/>
    <lineage>
        <taxon>Eukaryota</taxon>
        <taxon>Metazoa</taxon>
        <taxon>Chordata</taxon>
        <taxon>Craniata</taxon>
        <taxon>Vertebrata</taxon>
        <taxon>Euteleostomi</taxon>
        <taxon>Actinopterygii</taxon>
        <taxon>Neopterygii</taxon>
        <taxon>Teleostei</taxon>
        <taxon>Neoteleostei</taxon>
        <taxon>Acanthomorphata</taxon>
        <taxon>Eupercaria</taxon>
        <taxon>Perciformes</taxon>
        <taxon>Notothenioidei</taxon>
        <taxon>Channichthyidae</taxon>
        <taxon>Chaenocephalus</taxon>
    </lineage>
</organism>
<keyword evidence="2" id="KW-1185">Reference proteome</keyword>